<dbReference type="AlphaFoldDB" id="A0A0F9DM87"/>
<proteinExistence type="predicted"/>
<protein>
    <submittedName>
        <fullName evidence="1">Uncharacterized protein</fullName>
    </submittedName>
</protein>
<sequence length="75" mass="8702">MAMTKQEQNLLNQLDGAYTAKRRDEMIKLQNKLTKEITNARLPSQDILMVLVVLQRSIETVYMGRLAPKKPEKEE</sequence>
<evidence type="ECO:0000313" key="1">
    <source>
        <dbReference type="EMBL" id="KKL62823.1"/>
    </source>
</evidence>
<accession>A0A0F9DM87</accession>
<name>A0A0F9DM87_9ZZZZ</name>
<gene>
    <name evidence="1" type="ORF">LCGC14_2181350</name>
</gene>
<dbReference type="EMBL" id="LAZR01028368">
    <property type="protein sequence ID" value="KKL62823.1"/>
    <property type="molecule type" value="Genomic_DNA"/>
</dbReference>
<reference evidence="1" key="1">
    <citation type="journal article" date="2015" name="Nature">
        <title>Complex archaea that bridge the gap between prokaryotes and eukaryotes.</title>
        <authorList>
            <person name="Spang A."/>
            <person name="Saw J.H."/>
            <person name="Jorgensen S.L."/>
            <person name="Zaremba-Niedzwiedzka K."/>
            <person name="Martijn J."/>
            <person name="Lind A.E."/>
            <person name="van Eijk R."/>
            <person name="Schleper C."/>
            <person name="Guy L."/>
            <person name="Ettema T.J."/>
        </authorList>
    </citation>
    <scope>NUCLEOTIDE SEQUENCE</scope>
</reference>
<comment type="caution">
    <text evidence="1">The sequence shown here is derived from an EMBL/GenBank/DDBJ whole genome shotgun (WGS) entry which is preliminary data.</text>
</comment>
<organism evidence="1">
    <name type="scientific">marine sediment metagenome</name>
    <dbReference type="NCBI Taxonomy" id="412755"/>
    <lineage>
        <taxon>unclassified sequences</taxon>
        <taxon>metagenomes</taxon>
        <taxon>ecological metagenomes</taxon>
    </lineage>
</organism>